<sequence length="58" mass="6556">MEVGHWQMEPKYLPRIAPGGSPVRAWRVLLVVTMWADDDKRAIASESFCGNQISLARN</sequence>
<dbReference type="EMBL" id="DF977460">
    <property type="protein sequence ID" value="GAW25888.1"/>
    <property type="molecule type" value="Genomic_DNA"/>
</dbReference>
<organism evidence="1">
    <name type="scientific">Rosellinia necatrix</name>
    <name type="common">White root-rot fungus</name>
    <dbReference type="NCBI Taxonomy" id="77044"/>
    <lineage>
        <taxon>Eukaryota</taxon>
        <taxon>Fungi</taxon>
        <taxon>Dikarya</taxon>
        <taxon>Ascomycota</taxon>
        <taxon>Pezizomycotina</taxon>
        <taxon>Sordariomycetes</taxon>
        <taxon>Xylariomycetidae</taxon>
        <taxon>Xylariales</taxon>
        <taxon>Xylariaceae</taxon>
        <taxon>Rosellinia</taxon>
    </lineage>
</organism>
<dbReference type="AlphaFoldDB" id="A0A1S8A712"/>
<name>A0A1S8A712_ROSNE</name>
<dbReference type="Proteomes" id="UP000054516">
    <property type="component" value="Unassembled WGS sequence"/>
</dbReference>
<proteinExistence type="predicted"/>
<protein>
    <submittedName>
        <fullName evidence="1">Uncharacterized protein</fullName>
    </submittedName>
</protein>
<accession>A0A1S8A712</accession>
<evidence type="ECO:0000313" key="2">
    <source>
        <dbReference type="Proteomes" id="UP000054516"/>
    </source>
</evidence>
<evidence type="ECO:0000313" key="1">
    <source>
        <dbReference type="EMBL" id="GAW25888.1"/>
    </source>
</evidence>
<keyword evidence="2" id="KW-1185">Reference proteome</keyword>
<gene>
    <name evidence="1" type="ORF">SAMD00023353_1500750</name>
</gene>
<reference evidence="1" key="1">
    <citation type="submission" date="2016-03" db="EMBL/GenBank/DDBJ databases">
        <title>Draft genome sequence of Rosellinia necatrix.</title>
        <authorList>
            <person name="Kanematsu S."/>
        </authorList>
    </citation>
    <scope>NUCLEOTIDE SEQUENCE [LARGE SCALE GENOMIC DNA]</scope>
    <source>
        <strain evidence="1">W97</strain>
    </source>
</reference>